<dbReference type="PANTHER" id="PTHR38634">
    <property type="entry name" value="PROTEIN CBG16428"/>
    <property type="match status" value="1"/>
</dbReference>
<feature type="compositionally biased region" description="Low complexity" evidence="1">
    <location>
        <begin position="405"/>
        <end position="419"/>
    </location>
</feature>
<evidence type="ECO:0000313" key="3">
    <source>
        <dbReference type="Proteomes" id="UP000232323"/>
    </source>
</evidence>
<keyword evidence="3" id="KW-1185">Reference proteome</keyword>
<comment type="caution">
    <text evidence="2">The sequence shown here is derived from an EMBL/GenBank/DDBJ whole genome shotgun (WGS) entry which is preliminary data.</text>
</comment>
<feature type="compositionally biased region" description="Polar residues" evidence="1">
    <location>
        <begin position="549"/>
        <end position="566"/>
    </location>
</feature>
<dbReference type="PANTHER" id="PTHR38634:SF2">
    <property type="entry name" value="TROPHININ"/>
    <property type="match status" value="1"/>
</dbReference>
<feature type="compositionally biased region" description="Low complexity" evidence="1">
    <location>
        <begin position="2048"/>
        <end position="2060"/>
    </location>
</feature>
<evidence type="ECO:0008006" key="4">
    <source>
        <dbReference type="Google" id="ProtNLM"/>
    </source>
</evidence>
<evidence type="ECO:0000313" key="2">
    <source>
        <dbReference type="EMBL" id="GAX74328.1"/>
    </source>
</evidence>
<feature type="region of interest" description="Disordered" evidence="1">
    <location>
        <begin position="395"/>
        <end position="426"/>
    </location>
</feature>
<evidence type="ECO:0000256" key="1">
    <source>
        <dbReference type="SAM" id="MobiDB-lite"/>
    </source>
</evidence>
<protein>
    <recommendedName>
        <fullName evidence="4">CBM20 domain-containing protein</fullName>
    </recommendedName>
</protein>
<feature type="region of interest" description="Disordered" evidence="1">
    <location>
        <begin position="487"/>
        <end position="570"/>
    </location>
</feature>
<dbReference type="Proteomes" id="UP000232323">
    <property type="component" value="Unassembled WGS sequence"/>
</dbReference>
<reference evidence="2 3" key="1">
    <citation type="submission" date="2017-08" db="EMBL/GenBank/DDBJ databases">
        <title>Acidophilic green algal genome provides insights into adaptation to an acidic environment.</title>
        <authorList>
            <person name="Hirooka S."/>
            <person name="Hirose Y."/>
            <person name="Kanesaki Y."/>
            <person name="Higuchi S."/>
            <person name="Fujiwara T."/>
            <person name="Onuma R."/>
            <person name="Era A."/>
            <person name="Ohbayashi R."/>
            <person name="Uzuka A."/>
            <person name="Nozaki H."/>
            <person name="Yoshikawa H."/>
            <person name="Miyagishima S.Y."/>
        </authorList>
    </citation>
    <scope>NUCLEOTIDE SEQUENCE [LARGE SCALE GENOMIC DNA]</scope>
    <source>
        <strain evidence="2 3">NIES-2499</strain>
    </source>
</reference>
<feature type="compositionally biased region" description="Low complexity" evidence="1">
    <location>
        <begin position="2067"/>
        <end position="2088"/>
    </location>
</feature>
<feature type="region of interest" description="Disordered" evidence="1">
    <location>
        <begin position="1117"/>
        <end position="1147"/>
    </location>
</feature>
<feature type="region of interest" description="Disordered" evidence="1">
    <location>
        <begin position="2025"/>
        <end position="2098"/>
    </location>
</feature>
<feature type="compositionally biased region" description="Basic and acidic residues" evidence="1">
    <location>
        <begin position="1117"/>
        <end position="1129"/>
    </location>
</feature>
<accession>A0A250WU18</accession>
<feature type="compositionally biased region" description="Basic and acidic residues" evidence="1">
    <location>
        <begin position="518"/>
        <end position="528"/>
    </location>
</feature>
<feature type="compositionally biased region" description="Polar residues" evidence="1">
    <location>
        <begin position="502"/>
        <end position="511"/>
    </location>
</feature>
<proteinExistence type="predicted"/>
<feature type="compositionally biased region" description="Polar residues" evidence="1">
    <location>
        <begin position="2132"/>
        <end position="2143"/>
    </location>
</feature>
<dbReference type="EMBL" id="BEGY01000007">
    <property type="protein sequence ID" value="GAX74328.1"/>
    <property type="molecule type" value="Genomic_DNA"/>
</dbReference>
<feature type="region of interest" description="Disordered" evidence="1">
    <location>
        <begin position="2128"/>
        <end position="2154"/>
    </location>
</feature>
<gene>
    <name evidence="2" type="ORF">CEUSTIGMA_g1777.t1</name>
</gene>
<name>A0A250WU18_9CHLO</name>
<organism evidence="2 3">
    <name type="scientific">Chlamydomonas eustigma</name>
    <dbReference type="NCBI Taxonomy" id="1157962"/>
    <lineage>
        <taxon>Eukaryota</taxon>
        <taxon>Viridiplantae</taxon>
        <taxon>Chlorophyta</taxon>
        <taxon>core chlorophytes</taxon>
        <taxon>Chlorophyceae</taxon>
        <taxon>CS clade</taxon>
        <taxon>Chlamydomonadales</taxon>
        <taxon>Chlamydomonadaceae</taxon>
        <taxon>Chlamydomonas</taxon>
    </lineage>
</organism>
<dbReference type="OrthoDB" id="547341at2759"/>
<sequence length="2340" mass="243602">MNPVIKIRDPSQGSADLCFVVHATHRICRCRRSLSTNRQTQAKSRLIFPSVECCSVEYPHENGSSAADAWTSPEKSSPRYSGHAEVQNVGNDHKDMLLGDEEEHDPEHEVLYSSQAGGLESATATFVVPANSLSRDLEENEQVVIVGDYLCGWDPLKGLSTERMSVGGPRGSNNRQAGRYNESERMRGAFMDAYVGVFRGMIPGLMLKFKVVIISSADGAVTWEPGPDRCQMVEDGKTFTCDWGQTFSTATSVMRHKQKPPVIHHAPIITSPPQQPIPALPAPKVMWTSEELVSLVLSCVPGLSRVVVGNSQPLSDQVLASLTAGAEALLMSADDVSSRTLTTSQLPSINLQRISALAHSLSLISYDTSAAPSSSTFSSAAADYYMYSKPPSLTAGDPSSVMEDAPSSELPASASSSLSGMAVGGGDDVKAGQQQYNLASNMVPIGNSMTMAATGPTSGSSKSAVMFNNNQQQMPTRRGKMLKSGMSLMSPPGDVGHHRNSTHSMTHQNYPQPLHNPPAEHVDDKLMNRSEPLSSSTSSTSSNADVLPHNSTSNADAVSPHSSSNYPKDMISSSTATAAAASGSTTDATTMIKGAVSRPIPQNILMVTKMTTKGSNGLQVDQGHNQVRHPGAAAAAAASRWRLVAAVLCGCSRWIQAMATDARLCSVLVDQPLLATAAAREPRLALALTTSSALLAAVSTQKKVPAGGTASHHSTGLGTALARQPLLVEGVCAEDGRLAAALAASPALAAAVSTDPVLSLVLCGAGRTNQPTPSAADGSSSDMVGDAWPEAEHSRRLAHNKADHCNDVGLLLAERLARDLSLLQALTPRLTKCLAASPPLTHLLTHAPVSLVHDLAAHDAALAAAACQQPVLVTIGLTAQQPHAAQLAALLGNRPRLCAAAGECSQLAQLLASSGQEQQQQGSAGTLKAGQRSSCSSLCAVLTQFPGLADAVESNRSLQRLLALQGPAFLSALTEHGAAFFHLLATNADLPAALLDQAATAAAAAASEALLADVNSSSSSRPLLFHETSTYSTSSSLTSSFAATAASGIPSAGPAILCVASALSASDHAVRLCCHSPDLLRLCLRDTTAAHAILGSAAAAAAVAVADVALHSNQLHADSHDDDDIKSLDTKSGQEMSVLQPTRDRQQESLVIHRPSSQLIPMLLADNPDLCQVVAKHPGLVVGADPLVIKALTAPYAAAAAAASYQAGRSATPHASSSSLPLVQLLVSSPAMAAAAAAAPDLYRVLAVDPRFTASLLRSSQLVESLVASTPLMASVVTSQDLRVAVCGTPELAATITSDEKLYSALVLRLPSLSRSLRPPAESSAGDSVLASVDSEYNGLEADIYRRHPQADFEDTVDGLDIPGGSSIQQLHKALAASTSLCVALVHCPHLCSAVATRPDLATALSMSRPLAKAVQKRKELAEALAVVPELADAVVLSRRLADALGAGSGRNALADLVCLDLDFAELLGSSPVLVSALIQDPRLAALMTTKEGQLATCLCENPSLAQELAANTTLSRLLVENQDLAQLVSNSENLVALLLISDFVEVLAESRDLQGLLSDAELGADLLRQRPLMEALWNVPGLSEALADNPDLAKALVKTPALVQFSLNSQQIFLAIANSTELTQLLLQDLRVSAAAATAFNLYTEASKSQYLNKLGGNKELVKILVRSPGVLASITTDVQLRDLIIGDIHIGSAIVACPKLAEVLAFDDRLVAAVLEHRPGLPEALAAGGGKLATAVCNDVRLAKSLARDKLLAAALAAPESGQQLALALAASPDLASAVEAQTETALVILDKPSLVSLLATTPSLFKYISTKPKLAAVMADSRELREMIHSFPTLLRSLGSEVFVSELCHHSVINLHKRSPSDNDNSGAIVTMTNDEGSAVVTATSPPFFDGESGSRVPDVMAEHTDYQAVQQGTGQLSSLADVMAEHTDYQAVQQGTGQLSSLTGEDVSGNQSGVSLSHIPSSSSSSAFNLLLHLLAAHRPLLLAVSVDPMGQQIASSLGKLVAEVRSSMLTTTTSRLDDKVVVGGDQETVSHSSSAAKQDQINSSSSGRQQQRSSSGGSGAVATGSRQGTTTTAGSGAVAAKGSRPGTTITTSTGDFSSAVEAVLRLMVIERFTALNKLVGASDDRGASSQAHSTSVTASGDADRAEGAAAERPSAGPFLDVILSFCCEDCGYTLSRLKADCSALEGDIASRQARDDDALRKKDTDQAAAAAAIQRLRTVGIMAAVAGSVGLSVAAYQAILTIPEAQEQLNAELQNDVTALYSELVSGGEPRIESLLPLVTRGVIHLLGDELLAAVDTVQREAPGWREQALDVGMKVFSFVGEAAGKVFFPSTTEE</sequence>
<feature type="compositionally biased region" description="Polar residues" evidence="1">
    <location>
        <begin position="2032"/>
        <end position="2047"/>
    </location>
</feature>
<feature type="region of interest" description="Disordered" evidence="1">
    <location>
        <begin position="62"/>
        <end position="86"/>
    </location>
</feature>